<dbReference type="HOGENOM" id="CLU_2778148_0_0_1"/>
<gene>
    <name evidence="2" type="ORF">CBG25868</name>
    <name evidence="2" type="ORF">CBG_25868</name>
</gene>
<reference evidence="2 3" key="1">
    <citation type="journal article" date="2003" name="PLoS Biol.">
        <title>The genome sequence of Caenorhabditis briggsae: a platform for comparative genomics.</title>
        <authorList>
            <person name="Stein L.D."/>
            <person name="Bao Z."/>
            <person name="Blasiar D."/>
            <person name="Blumenthal T."/>
            <person name="Brent M.R."/>
            <person name="Chen N."/>
            <person name="Chinwalla A."/>
            <person name="Clarke L."/>
            <person name="Clee C."/>
            <person name="Coghlan A."/>
            <person name="Coulson A."/>
            <person name="D'Eustachio P."/>
            <person name="Fitch D.H."/>
            <person name="Fulton L.A."/>
            <person name="Fulton R.E."/>
            <person name="Griffiths-Jones S."/>
            <person name="Harris T.W."/>
            <person name="Hillier L.W."/>
            <person name="Kamath R."/>
            <person name="Kuwabara P.E."/>
            <person name="Mardis E.R."/>
            <person name="Marra M.A."/>
            <person name="Miner T.L."/>
            <person name="Minx P."/>
            <person name="Mullikin J.C."/>
            <person name="Plumb R.W."/>
            <person name="Rogers J."/>
            <person name="Schein J.E."/>
            <person name="Sohrmann M."/>
            <person name="Spieth J."/>
            <person name="Stajich J.E."/>
            <person name="Wei C."/>
            <person name="Willey D."/>
            <person name="Wilson R.K."/>
            <person name="Durbin R."/>
            <person name="Waterston R.H."/>
        </authorList>
    </citation>
    <scope>NUCLEOTIDE SEQUENCE [LARGE SCALE GENOMIC DNA]</scope>
    <source>
        <strain evidence="2 3">AF16</strain>
    </source>
</reference>
<dbReference type="KEGG" id="cbr:CBG_25868"/>
<dbReference type="InParanoid" id="B6IIU5"/>
<evidence type="ECO:0000256" key="1">
    <source>
        <dbReference type="SAM" id="MobiDB-lite"/>
    </source>
</evidence>
<feature type="region of interest" description="Disordered" evidence="1">
    <location>
        <begin position="1"/>
        <end position="26"/>
    </location>
</feature>
<dbReference type="RefSeq" id="XP_045099386.1">
    <property type="nucleotide sequence ID" value="XM_045243864.1"/>
</dbReference>
<evidence type="ECO:0000313" key="2">
    <source>
        <dbReference type="EMBL" id="CAR99825.1"/>
    </source>
</evidence>
<sequence>MVHCLGDTLERRNSVTDEGTQKDDGPFFSLHFFGEEKKTPPKQKKKSLSPHRANKWWLWVVKGGIRTVW</sequence>
<organism evidence="2 3">
    <name type="scientific">Caenorhabditis briggsae</name>
    <dbReference type="NCBI Taxonomy" id="6238"/>
    <lineage>
        <taxon>Eukaryota</taxon>
        <taxon>Metazoa</taxon>
        <taxon>Ecdysozoa</taxon>
        <taxon>Nematoda</taxon>
        <taxon>Chromadorea</taxon>
        <taxon>Rhabditida</taxon>
        <taxon>Rhabditina</taxon>
        <taxon>Rhabditomorpha</taxon>
        <taxon>Rhabditoidea</taxon>
        <taxon>Rhabditidae</taxon>
        <taxon>Peloderinae</taxon>
        <taxon>Caenorhabditis</taxon>
    </lineage>
</organism>
<reference evidence="2 3" key="2">
    <citation type="journal article" date="2011" name="PLoS Genet.">
        <title>Caenorhabditis briggsae recombinant inbred line genotypes reveal inter-strain incompatibility and the evolution of recombination.</title>
        <authorList>
            <person name="Ross J.A."/>
            <person name="Koboldt D.C."/>
            <person name="Staisch J.E."/>
            <person name="Chamberlin H.M."/>
            <person name="Gupta B.P."/>
            <person name="Miller R.D."/>
            <person name="Baird S.E."/>
            <person name="Haag E.S."/>
        </authorList>
    </citation>
    <scope>NUCLEOTIDE SEQUENCE [LARGE SCALE GENOMIC DNA]</scope>
    <source>
        <strain evidence="2 3">AF16</strain>
    </source>
</reference>
<feature type="compositionally biased region" description="Basic and acidic residues" evidence="1">
    <location>
        <begin position="8"/>
        <end position="25"/>
    </location>
</feature>
<protein>
    <submittedName>
        <fullName evidence="2">Protein CBG25868</fullName>
    </submittedName>
</protein>
<name>B6IIU5_CAEBR</name>
<dbReference type="GeneID" id="68917350"/>
<dbReference type="EMBL" id="HE601226">
    <property type="protein sequence ID" value="CAR99825.1"/>
    <property type="molecule type" value="Genomic_DNA"/>
</dbReference>
<dbReference type="CTD" id="68917350"/>
<dbReference type="Proteomes" id="UP000008549">
    <property type="component" value="Unassembled WGS sequence"/>
</dbReference>
<dbReference type="AlphaFoldDB" id="B6IIU5"/>
<accession>B6IIU5</accession>
<evidence type="ECO:0000313" key="3">
    <source>
        <dbReference type="Proteomes" id="UP000008549"/>
    </source>
</evidence>
<keyword evidence="3" id="KW-1185">Reference proteome</keyword>
<proteinExistence type="predicted"/>